<evidence type="ECO:0000313" key="1">
    <source>
        <dbReference type="EMBL" id="MFD1789964.1"/>
    </source>
</evidence>
<proteinExistence type="predicted"/>
<dbReference type="RefSeq" id="WP_203311528.1">
    <property type="nucleotide sequence ID" value="NZ_JBHUFC010000038.1"/>
</dbReference>
<keyword evidence="2" id="KW-1185">Reference proteome</keyword>
<dbReference type="EMBL" id="JBHUFC010000038">
    <property type="protein sequence ID" value="MFD1789964.1"/>
    <property type="molecule type" value="Genomic_DNA"/>
</dbReference>
<protein>
    <submittedName>
        <fullName evidence="1">Uncharacterized protein</fullName>
    </submittedName>
</protein>
<gene>
    <name evidence="1" type="ORF">ACFSC3_20615</name>
</gene>
<sequence length="137" mass="15173">MTIRVLQTGLHPERVDFDTPEFKRFEGLTEDKLRQANDGNVAMLRQAGFEVVNVLIRNGDTPEDVVGRAVEQGPFDALLIGAGVRLVADNTLLFEGLVNLLHAAYPNARFVFNQAAVTSPDDINRWFEGPEAKAPLR</sequence>
<dbReference type="Proteomes" id="UP001597283">
    <property type="component" value="Unassembled WGS sequence"/>
</dbReference>
<reference evidence="2" key="1">
    <citation type="journal article" date="2019" name="Int. J. Syst. Evol. Microbiol.">
        <title>The Global Catalogue of Microorganisms (GCM) 10K type strain sequencing project: providing services to taxonomists for standard genome sequencing and annotation.</title>
        <authorList>
            <consortium name="The Broad Institute Genomics Platform"/>
            <consortium name="The Broad Institute Genome Sequencing Center for Infectious Disease"/>
            <person name="Wu L."/>
            <person name="Ma J."/>
        </authorList>
    </citation>
    <scope>NUCLEOTIDE SEQUENCE [LARGE SCALE GENOMIC DNA]</scope>
    <source>
        <strain evidence="2">Q85</strain>
    </source>
</reference>
<evidence type="ECO:0000313" key="2">
    <source>
        <dbReference type="Proteomes" id="UP001597283"/>
    </source>
</evidence>
<accession>A0ABW4NIW2</accession>
<comment type="caution">
    <text evidence="1">The sequence shown here is derived from an EMBL/GenBank/DDBJ whole genome shotgun (WGS) entry which is preliminary data.</text>
</comment>
<name>A0ABW4NIW2_9SPHN</name>
<organism evidence="1 2">
    <name type="scientific">Sphingomonas floccifaciens</name>
    <dbReference type="NCBI Taxonomy" id="1844115"/>
    <lineage>
        <taxon>Bacteria</taxon>
        <taxon>Pseudomonadati</taxon>
        <taxon>Pseudomonadota</taxon>
        <taxon>Alphaproteobacteria</taxon>
        <taxon>Sphingomonadales</taxon>
        <taxon>Sphingomonadaceae</taxon>
        <taxon>Sphingomonas</taxon>
    </lineage>
</organism>